<evidence type="ECO:0000313" key="3">
    <source>
        <dbReference type="Proteomes" id="UP000289323"/>
    </source>
</evidence>
<proteinExistence type="predicted"/>
<evidence type="ECO:0000313" key="2">
    <source>
        <dbReference type="EMBL" id="SPQ24986.1"/>
    </source>
</evidence>
<organism evidence="2 3">
    <name type="scientific">Thermothielavioides terrestris</name>
    <dbReference type="NCBI Taxonomy" id="2587410"/>
    <lineage>
        <taxon>Eukaryota</taxon>
        <taxon>Fungi</taxon>
        <taxon>Dikarya</taxon>
        <taxon>Ascomycota</taxon>
        <taxon>Pezizomycotina</taxon>
        <taxon>Sordariomycetes</taxon>
        <taxon>Sordariomycetidae</taxon>
        <taxon>Sordariales</taxon>
        <taxon>Chaetomiaceae</taxon>
        <taxon>Thermothielavioides</taxon>
    </lineage>
</organism>
<accession>A0A3S4AWV8</accession>
<reference evidence="2 3" key="1">
    <citation type="submission" date="2018-04" db="EMBL/GenBank/DDBJ databases">
        <authorList>
            <person name="Huttner S."/>
            <person name="Dainat J."/>
        </authorList>
    </citation>
    <scope>NUCLEOTIDE SEQUENCE [LARGE SCALE GENOMIC DNA]</scope>
</reference>
<dbReference type="AlphaFoldDB" id="A0A3S4AWV8"/>
<feature type="region of interest" description="Disordered" evidence="1">
    <location>
        <begin position="1"/>
        <end position="22"/>
    </location>
</feature>
<feature type="compositionally biased region" description="Polar residues" evidence="1">
    <location>
        <begin position="123"/>
        <end position="133"/>
    </location>
</feature>
<evidence type="ECO:0000256" key="1">
    <source>
        <dbReference type="SAM" id="MobiDB-lite"/>
    </source>
</evidence>
<dbReference type="Proteomes" id="UP000289323">
    <property type="component" value="Unassembled WGS sequence"/>
</dbReference>
<protein>
    <submittedName>
        <fullName evidence="2">43c46e41-52f2-473d-81ea-a8b6b5c1cd3b</fullName>
    </submittedName>
</protein>
<name>A0A3S4AWV8_9PEZI</name>
<gene>
    <name evidence="2" type="ORF">TT172_LOCUS7405</name>
</gene>
<feature type="region of interest" description="Disordered" evidence="1">
    <location>
        <begin position="91"/>
        <end position="237"/>
    </location>
</feature>
<feature type="compositionally biased region" description="Basic and acidic residues" evidence="1">
    <location>
        <begin position="206"/>
        <end position="224"/>
    </location>
</feature>
<dbReference type="EMBL" id="OUUZ01000014">
    <property type="protein sequence ID" value="SPQ24986.1"/>
    <property type="molecule type" value="Genomic_DNA"/>
</dbReference>
<feature type="compositionally biased region" description="Low complexity" evidence="1">
    <location>
        <begin position="1"/>
        <end position="20"/>
    </location>
</feature>
<sequence>MPAASQFTPTQQQPQPWLPSMPVAMDPNMSVSVAFSGFPQPPVHVAYPAPPYPGTAAASIPPHTQGVPSFPQPQWPAQPSYAHGYVLQQTHPMLPAPQGNNGLQPPVGGGAEGSQHLVASVTHGDSQLAQPTQGLGAGDAPSTGLSVPNEPETAPAPIIGQLAANDGSERKKAWAAEPGEAAGRDIADPGGAGHPVQDGAGSSDADTGKTEPAGDGKADGEAKTGDAQPEAAGPGGG</sequence>